<feature type="transmembrane region" description="Helical" evidence="6">
    <location>
        <begin position="452"/>
        <end position="475"/>
    </location>
</feature>
<feature type="transmembrane region" description="Helical" evidence="6">
    <location>
        <begin position="410"/>
        <end position="432"/>
    </location>
</feature>
<dbReference type="Proteomes" id="UP000663852">
    <property type="component" value="Unassembled WGS sequence"/>
</dbReference>
<evidence type="ECO:0000256" key="4">
    <source>
        <dbReference type="ARBA" id="ARBA00023002"/>
    </source>
</evidence>
<dbReference type="EMBL" id="CAJNOJ010000124">
    <property type="protein sequence ID" value="CAF1158591.1"/>
    <property type="molecule type" value="Genomic_DNA"/>
</dbReference>
<evidence type="ECO:0000259" key="8">
    <source>
        <dbReference type="Pfam" id="PF08240"/>
    </source>
</evidence>
<dbReference type="Pfam" id="PF00107">
    <property type="entry name" value="ADH_zinc_N"/>
    <property type="match status" value="1"/>
</dbReference>
<dbReference type="AlphaFoldDB" id="A0A814TID8"/>
<dbReference type="Pfam" id="PF08240">
    <property type="entry name" value="ADH_N"/>
    <property type="match status" value="1"/>
</dbReference>
<accession>A0A814TID8</accession>
<keyword evidence="6" id="KW-1133">Transmembrane helix</keyword>
<keyword evidence="6" id="KW-0812">Transmembrane</keyword>
<dbReference type="InterPro" id="IPR011032">
    <property type="entry name" value="GroES-like_sf"/>
</dbReference>
<keyword evidence="3 5" id="KW-0862">Zinc</keyword>
<dbReference type="GO" id="GO:0008270">
    <property type="term" value="F:zinc ion binding"/>
    <property type="evidence" value="ECO:0007669"/>
    <property type="project" value="InterPro"/>
</dbReference>
<comment type="cofactor">
    <cofactor evidence="1 5">
        <name>Zn(2+)</name>
        <dbReference type="ChEBI" id="CHEBI:29105"/>
    </cofactor>
</comment>
<dbReference type="SUPFAM" id="SSF50129">
    <property type="entry name" value="GroES-like"/>
    <property type="match status" value="1"/>
</dbReference>
<name>A0A814TID8_ADIRI</name>
<evidence type="ECO:0000256" key="3">
    <source>
        <dbReference type="ARBA" id="ARBA00022833"/>
    </source>
</evidence>
<dbReference type="Gene3D" id="3.40.50.720">
    <property type="entry name" value="NAD(P)-binding Rossmann-like Domain"/>
    <property type="match status" value="1"/>
</dbReference>
<feature type="domain" description="Alcohol dehydrogenase-like C-terminal" evidence="7">
    <location>
        <begin position="169"/>
        <end position="273"/>
    </location>
</feature>
<evidence type="ECO:0000256" key="1">
    <source>
        <dbReference type="ARBA" id="ARBA00001947"/>
    </source>
</evidence>
<reference evidence="9" key="1">
    <citation type="submission" date="2021-02" db="EMBL/GenBank/DDBJ databases">
        <authorList>
            <person name="Nowell W R."/>
        </authorList>
    </citation>
    <scope>NUCLEOTIDE SEQUENCE</scope>
</reference>
<dbReference type="InterPro" id="IPR013149">
    <property type="entry name" value="ADH-like_C"/>
</dbReference>
<comment type="similarity">
    <text evidence="5">Belongs to the zinc-containing alcohol dehydrogenase family.</text>
</comment>
<organism evidence="9 10">
    <name type="scientific">Adineta ricciae</name>
    <name type="common">Rotifer</name>
    <dbReference type="NCBI Taxonomy" id="249248"/>
    <lineage>
        <taxon>Eukaryota</taxon>
        <taxon>Metazoa</taxon>
        <taxon>Spiralia</taxon>
        <taxon>Gnathifera</taxon>
        <taxon>Rotifera</taxon>
        <taxon>Eurotatoria</taxon>
        <taxon>Bdelloidea</taxon>
        <taxon>Adinetida</taxon>
        <taxon>Adinetidae</taxon>
        <taxon>Adineta</taxon>
    </lineage>
</organism>
<evidence type="ECO:0000259" key="7">
    <source>
        <dbReference type="Pfam" id="PF00107"/>
    </source>
</evidence>
<comment type="caution">
    <text evidence="9">The sequence shown here is derived from an EMBL/GenBank/DDBJ whole genome shotgun (WGS) entry which is preliminary data.</text>
</comment>
<evidence type="ECO:0000313" key="10">
    <source>
        <dbReference type="Proteomes" id="UP000663852"/>
    </source>
</evidence>
<dbReference type="OrthoDB" id="3941538at2759"/>
<dbReference type="SUPFAM" id="SSF51735">
    <property type="entry name" value="NAD(P)-binding Rossmann-fold domains"/>
    <property type="match status" value="1"/>
</dbReference>
<evidence type="ECO:0000256" key="2">
    <source>
        <dbReference type="ARBA" id="ARBA00022723"/>
    </source>
</evidence>
<evidence type="ECO:0000256" key="6">
    <source>
        <dbReference type="SAM" id="Phobius"/>
    </source>
</evidence>
<feature type="domain" description="Alcohol dehydrogenase-like N-terminal" evidence="8">
    <location>
        <begin position="25"/>
        <end position="114"/>
    </location>
</feature>
<dbReference type="Gene3D" id="3.90.180.10">
    <property type="entry name" value="Medium-chain alcohol dehydrogenases, catalytic domain"/>
    <property type="match status" value="1"/>
</dbReference>
<keyword evidence="2 5" id="KW-0479">Metal-binding</keyword>
<dbReference type="InterPro" id="IPR013154">
    <property type="entry name" value="ADH-like_N"/>
</dbReference>
<keyword evidence="6" id="KW-0472">Membrane</keyword>
<keyword evidence="4" id="KW-0560">Oxidoreductase</keyword>
<dbReference type="PANTHER" id="PTHR42813">
    <property type="entry name" value="ZINC-TYPE ALCOHOL DEHYDROGENASE-LIKE"/>
    <property type="match status" value="1"/>
</dbReference>
<dbReference type="InterPro" id="IPR036291">
    <property type="entry name" value="NAD(P)-bd_dom_sf"/>
</dbReference>
<gene>
    <name evidence="9" type="ORF">EDS130_LOCUS23013</name>
</gene>
<dbReference type="GO" id="GO:0016491">
    <property type="term" value="F:oxidoreductase activity"/>
    <property type="evidence" value="ECO:0007669"/>
    <property type="project" value="UniProtKB-KW"/>
</dbReference>
<dbReference type="Gene3D" id="1.20.1070.10">
    <property type="entry name" value="Rhodopsin 7-helix transmembrane proteins"/>
    <property type="match status" value="1"/>
</dbReference>
<evidence type="ECO:0000256" key="5">
    <source>
        <dbReference type="RuleBase" id="RU361277"/>
    </source>
</evidence>
<proteinExistence type="inferred from homology"/>
<protein>
    <submittedName>
        <fullName evidence="9">Uncharacterized protein</fullName>
    </submittedName>
</protein>
<dbReference type="InterPro" id="IPR002328">
    <property type="entry name" value="ADH_Zn_CS"/>
</dbReference>
<dbReference type="PANTHER" id="PTHR42813:SF2">
    <property type="entry name" value="DEHYDROGENASE, ZINC-CONTAINING, PUTATIVE (AFU_ORTHOLOGUE AFUA_2G02810)-RELATED"/>
    <property type="match status" value="1"/>
</dbReference>
<evidence type="ECO:0000313" key="9">
    <source>
        <dbReference type="EMBL" id="CAF1158591.1"/>
    </source>
</evidence>
<dbReference type="PROSITE" id="PS00059">
    <property type="entry name" value="ADH_ZINC"/>
    <property type="match status" value="1"/>
</dbReference>
<sequence length="552" mass="59158">MQAVVFKDVQKIVVEDRPIPTCKDPGDVVIKVHITALCGSDLHGHEFFGEIIEIGMDVKQFKIGDRVVVPFSTSCGTCFYCKKALTSRCEHSQLFGSPSLNGGQAEYVRIPFADSTAFPVPTGISDDLMVLMGDIFPTGYFAAKNAWTLLSEKERQDPNLIVVVVGCGPVGLCAITAACERFPIVYAIDSVEERLEEAKKHGAIPVNLNNDPINVIKRATDGRGADAVLEIVGHANALQLAYDLIRPWGVIASVGVQLDAFPFTGPAVYDKNVVYSVSSSQDQRLNDNIASMPLTTETLSCDGRRCPKCGKCRDHGACVGARKGAAAGALSVGALAGISVFLLSVLGPIGATGVLAAIGGAALCTAGGTAIGAGAGAACGSIGAELCGTGLSYNIDPSVHSLIFCKIKFYITYLTGILTPSFTILASIDRLLLTSLSARRRLQTQRKLARQLAIGVFAFRATFSIHALVESTIWAEAGCTLCYIGNDDYNISITLYSIILNYLSLPLLLSILRVLTMINIRWSQKRIYPAVIGHPHMQRKDIHILRMLLSKY</sequence>
<feature type="transmembrane region" description="Helical" evidence="6">
    <location>
        <begin position="495"/>
        <end position="516"/>
    </location>
</feature>